<keyword evidence="5" id="KW-1185">Reference proteome</keyword>
<comment type="subcellular location">
    <subcellularLocation>
        <location evidence="1">Secreted</location>
    </subcellularLocation>
</comment>
<comment type="caution">
    <text evidence="4">The sequence shown here is derived from an EMBL/GenBank/DDBJ whole genome shotgun (WGS) entry which is preliminary data.</text>
</comment>
<feature type="domain" description="Cadherin" evidence="3">
    <location>
        <begin position="278"/>
        <end position="361"/>
    </location>
</feature>
<dbReference type="InterPro" id="IPR001343">
    <property type="entry name" value="Hemolysn_Ca-bd"/>
</dbReference>
<reference evidence="4 5" key="1">
    <citation type="submission" date="2019-09" db="EMBL/GenBank/DDBJ databases">
        <title>Taxonomy of Antarctic Massilia spp.: description of Massilia rubra sp. nov., Massilia aquatica sp. nov., Massilia mucilaginosa sp. nov., Massilia frigida sp. nov. isolated from streams, lakes and regoliths.</title>
        <authorList>
            <person name="Holochova P."/>
            <person name="Sedlacek I."/>
            <person name="Kralova S."/>
            <person name="Maslanova I."/>
            <person name="Busse H.-J."/>
            <person name="Stankova E."/>
            <person name="Vrbovska V."/>
            <person name="Kovarovic V."/>
            <person name="Bartak M."/>
            <person name="Svec P."/>
            <person name="Pantucek R."/>
        </authorList>
    </citation>
    <scope>NUCLEOTIDE SEQUENCE [LARGE SCALE GENOMIC DNA]</scope>
    <source>
        <strain evidence="4 5">CCM 8692</strain>
    </source>
</reference>
<dbReference type="InterPro" id="IPR013783">
    <property type="entry name" value="Ig-like_fold"/>
</dbReference>
<dbReference type="InterPro" id="IPR050557">
    <property type="entry name" value="RTX_toxin/Mannuronan_C5-epim"/>
</dbReference>
<evidence type="ECO:0000256" key="2">
    <source>
        <dbReference type="ARBA" id="ARBA00022525"/>
    </source>
</evidence>
<dbReference type="PRINTS" id="PR00313">
    <property type="entry name" value="CABNDNGRPT"/>
</dbReference>
<dbReference type="PROSITE" id="PS50268">
    <property type="entry name" value="CADHERIN_2"/>
    <property type="match status" value="1"/>
</dbReference>
<dbReference type="InterPro" id="IPR002126">
    <property type="entry name" value="Cadherin-like_dom"/>
</dbReference>
<protein>
    <recommendedName>
        <fullName evidence="3">Cadherin domain-containing protein</fullName>
    </recommendedName>
</protein>
<dbReference type="Gene3D" id="2.150.10.10">
    <property type="entry name" value="Serralysin-like metalloprotease, C-terminal"/>
    <property type="match status" value="4"/>
</dbReference>
<dbReference type="SUPFAM" id="SSF51120">
    <property type="entry name" value="beta-Roll"/>
    <property type="match status" value="4"/>
</dbReference>
<evidence type="ECO:0000256" key="1">
    <source>
        <dbReference type="ARBA" id="ARBA00004613"/>
    </source>
</evidence>
<dbReference type="InterPro" id="IPR011049">
    <property type="entry name" value="Serralysin-like_metalloprot_C"/>
</dbReference>
<evidence type="ECO:0000259" key="3">
    <source>
        <dbReference type="PROSITE" id="PS50268"/>
    </source>
</evidence>
<dbReference type="Gene3D" id="2.60.40.10">
    <property type="entry name" value="Immunoglobulins"/>
    <property type="match status" value="5"/>
</dbReference>
<dbReference type="SMART" id="SM00736">
    <property type="entry name" value="CADG"/>
    <property type="match status" value="5"/>
</dbReference>
<dbReference type="Pfam" id="PF00353">
    <property type="entry name" value="HemolysinCabind"/>
    <property type="match status" value="5"/>
</dbReference>
<keyword evidence="2" id="KW-0964">Secreted</keyword>
<dbReference type="InterPro" id="IPR006644">
    <property type="entry name" value="Cadg"/>
</dbReference>
<dbReference type="PANTHER" id="PTHR38340:SF1">
    <property type="entry name" value="S-LAYER PROTEIN"/>
    <property type="match status" value="1"/>
</dbReference>
<dbReference type="SUPFAM" id="SSF49313">
    <property type="entry name" value="Cadherin-like"/>
    <property type="match status" value="5"/>
</dbReference>
<accession>A0ABX0LU74</accession>
<dbReference type="PROSITE" id="PS00330">
    <property type="entry name" value="HEMOLYSIN_CALCIUM"/>
    <property type="match status" value="3"/>
</dbReference>
<evidence type="ECO:0000313" key="4">
    <source>
        <dbReference type="EMBL" id="NHZ37539.1"/>
    </source>
</evidence>
<proteinExistence type="predicted"/>
<dbReference type="Proteomes" id="UP000785613">
    <property type="component" value="Unassembled WGS sequence"/>
</dbReference>
<evidence type="ECO:0000313" key="5">
    <source>
        <dbReference type="Proteomes" id="UP000785613"/>
    </source>
</evidence>
<dbReference type="PANTHER" id="PTHR38340">
    <property type="entry name" value="S-LAYER PROTEIN"/>
    <property type="match status" value="1"/>
</dbReference>
<dbReference type="InterPro" id="IPR018511">
    <property type="entry name" value="Hemolysin-typ_Ca-bd_CS"/>
</dbReference>
<dbReference type="InterPro" id="IPR015919">
    <property type="entry name" value="Cadherin-like_sf"/>
</dbReference>
<dbReference type="RefSeq" id="WP_167230891.1">
    <property type="nucleotide sequence ID" value="NZ_VUYU01000030.1"/>
</dbReference>
<gene>
    <name evidence="4" type="ORF">F0185_28665</name>
</gene>
<sequence length="1089" mass="109042">MANSIVGDNSRNILWGTPGADVIDGRGGDDDLYGMEGNDTLAGGDGDDTLSGGAGDNLLAGGAGDDLYLFAGGGVSIVDDAARPDGTSGNVLRFAAGVYPSQVQVVNTGDARHLYDGRGGQVTLLNQGAGVSWVEFADGSIKTIAQLSERAPVLTMPLSDAAASADIGFTLQLSASHFFDPDAGDVLSYTALRADGAELPAWLRFDAASRTFSGTPGLADMGVFDVKVVATDRSAQSASDIFRLTVNGPNVAPVVVAASAGASVAEGTAFSLPAPVFADPNPNDTLAVVLTRADGSAAPAWMAYDAASGKITGTPGFQDSGSYQLKASATDRGGLTTSSEFGIEVLDVNRAPVLTKGLPDFSAVSGHIFGLTLGARMFSDPDSGDVLTVSASLAGNAPLPSWLHFVPHPTLGGSFTGFPASADVGTYELVITATDKQGLRISDSARMTIEQNLAPVYAGGGANATLAEGGNFYLRPAAFTDPNQFDAVSLSITRADGSALPSWMAYDVRNNYLSGSAGYDDSGTYALKVTATDLGGLTTSHPFAVIVANTNRAPVLAGALAPLAVTEGIPFSYSLPAASFTDPDAGDVGVYSAAQLPAWLAFDAATRTFSGTPVFSEAGASVAVRYTDAGGLAATATLALNIGQGASVTLTGSAAADTLTGKSNKDTLYGLGGDDTLDGGLGADTLVGGAGNDSYLVDQALDVVSEGAGAGTDSIYSSVSYSLPANVEHLILTGSAPIDATGNTLNNTLSGNAGANVLNGGAGGDVMIGGAGDDTYYVDSTSDVTTDMANGGLDQLFSLVNRTLAVHIEVLTLTGTASINGTGNTSNNLIVGNSAANAMNGLAGYDLLLGGAGNDTLTDNGTEANLLSGGSGADALVGGAAGELFIGGAGNDSINGQQGADVHVFNRGDGQDVLSAVGATDDTLSLGHGIAFAGLALNKVGAELVLTMGAGDQITFKNWYGNSGASVSTLQVVTAGGVDYQPGSASAIHDNKVELFDFAGLVGQFNQARLANPSLTSWNMAASLAAFSRGGSDTAAIGGDLAYHYAQDGNLAALGMNAALTIIGSASFGSGMQTLLAGGALVDASPMLY</sequence>
<organism evidence="4 5">
    <name type="scientific">Massilia rubra</name>
    <dbReference type="NCBI Taxonomy" id="2607910"/>
    <lineage>
        <taxon>Bacteria</taxon>
        <taxon>Pseudomonadati</taxon>
        <taxon>Pseudomonadota</taxon>
        <taxon>Betaproteobacteria</taxon>
        <taxon>Burkholderiales</taxon>
        <taxon>Oxalobacteraceae</taxon>
        <taxon>Telluria group</taxon>
        <taxon>Massilia</taxon>
    </lineage>
</organism>
<dbReference type="Pfam" id="PF05345">
    <property type="entry name" value="He_PIG"/>
    <property type="match status" value="5"/>
</dbReference>
<dbReference type="EMBL" id="VUYU01000030">
    <property type="protein sequence ID" value="NHZ37539.1"/>
    <property type="molecule type" value="Genomic_DNA"/>
</dbReference>
<name>A0ABX0LU74_9BURK</name>